<evidence type="ECO:0000313" key="2">
    <source>
        <dbReference type="EMBL" id="RVX06521.1"/>
    </source>
</evidence>
<sequence>MNQTTINDAYKKETRERSCMFIIRGMYETAIPFNTIIYPSFQPMIEAIGQYGVGFGSLVRVLRLVDGEKKAHMGYIYEAMNRVKDTIVRIFNGNEEKRTRDLAKQEKVVAEVSLYTNAQGLFENELVIRTRKIRALAEWWAAYGAFAPNLQRATRPEEARFDTRARARARASSSIIPPMRGIASSSRTLPSHSLIDEDEDGDMVDLVDEEDGEGYKCDDGNDDDDDFVDLEEE</sequence>
<dbReference type="AlphaFoldDB" id="A0A438JC31"/>
<feature type="region of interest" description="Disordered" evidence="1">
    <location>
        <begin position="179"/>
        <end position="233"/>
    </location>
</feature>
<name>A0A438JC31_VITVI</name>
<comment type="caution">
    <text evidence="2">The sequence shown here is derived from an EMBL/GenBank/DDBJ whole genome shotgun (WGS) entry which is preliminary data.</text>
</comment>
<dbReference type="Proteomes" id="UP000288805">
    <property type="component" value="Unassembled WGS sequence"/>
</dbReference>
<feature type="compositionally biased region" description="Acidic residues" evidence="1">
    <location>
        <begin position="220"/>
        <end position="233"/>
    </location>
</feature>
<accession>A0A438JC31</accession>
<reference evidence="2 3" key="1">
    <citation type="journal article" date="2018" name="PLoS Genet.">
        <title>Population sequencing reveals clonal diversity and ancestral inbreeding in the grapevine cultivar Chardonnay.</title>
        <authorList>
            <person name="Roach M.J."/>
            <person name="Johnson D.L."/>
            <person name="Bohlmann J."/>
            <person name="van Vuuren H.J."/>
            <person name="Jones S.J."/>
            <person name="Pretorius I.S."/>
            <person name="Schmidt S.A."/>
            <person name="Borneman A.R."/>
        </authorList>
    </citation>
    <scope>NUCLEOTIDE SEQUENCE [LARGE SCALE GENOMIC DNA]</scope>
    <source>
        <strain evidence="3">cv. Chardonnay</strain>
        <tissue evidence="2">Leaf</tissue>
    </source>
</reference>
<protein>
    <recommendedName>
        <fullName evidence="4">DUF659 domain-containing protein</fullName>
    </recommendedName>
</protein>
<feature type="compositionally biased region" description="Acidic residues" evidence="1">
    <location>
        <begin position="196"/>
        <end position="212"/>
    </location>
</feature>
<evidence type="ECO:0000256" key="1">
    <source>
        <dbReference type="SAM" id="MobiDB-lite"/>
    </source>
</evidence>
<evidence type="ECO:0000313" key="3">
    <source>
        <dbReference type="Proteomes" id="UP000288805"/>
    </source>
</evidence>
<dbReference type="EMBL" id="QGNW01000051">
    <property type="protein sequence ID" value="RVX06521.1"/>
    <property type="molecule type" value="Genomic_DNA"/>
</dbReference>
<proteinExistence type="predicted"/>
<gene>
    <name evidence="2" type="ORF">CK203_023543</name>
</gene>
<evidence type="ECO:0008006" key="4">
    <source>
        <dbReference type="Google" id="ProtNLM"/>
    </source>
</evidence>
<organism evidence="2 3">
    <name type="scientific">Vitis vinifera</name>
    <name type="common">Grape</name>
    <dbReference type="NCBI Taxonomy" id="29760"/>
    <lineage>
        <taxon>Eukaryota</taxon>
        <taxon>Viridiplantae</taxon>
        <taxon>Streptophyta</taxon>
        <taxon>Embryophyta</taxon>
        <taxon>Tracheophyta</taxon>
        <taxon>Spermatophyta</taxon>
        <taxon>Magnoliopsida</taxon>
        <taxon>eudicotyledons</taxon>
        <taxon>Gunneridae</taxon>
        <taxon>Pentapetalae</taxon>
        <taxon>rosids</taxon>
        <taxon>Vitales</taxon>
        <taxon>Vitaceae</taxon>
        <taxon>Viteae</taxon>
        <taxon>Vitis</taxon>
    </lineage>
</organism>